<comment type="caution">
    <text evidence="2">The sequence shown here is derived from an EMBL/GenBank/DDBJ whole genome shotgun (WGS) entry which is preliminary data.</text>
</comment>
<dbReference type="EMBL" id="JAQIZT010000017">
    <property type="protein sequence ID" value="KAJ6959982.1"/>
    <property type="molecule type" value="Genomic_DNA"/>
</dbReference>
<evidence type="ECO:0000313" key="4">
    <source>
        <dbReference type="EMBL" id="KAJ6960941.1"/>
    </source>
</evidence>
<evidence type="ECO:0000313" key="2">
    <source>
        <dbReference type="EMBL" id="KAJ6959982.1"/>
    </source>
</evidence>
<organism evidence="2 5">
    <name type="scientific">Populus alba x Populus x berolinensis</name>
    <dbReference type="NCBI Taxonomy" id="444605"/>
    <lineage>
        <taxon>Eukaryota</taxon>
        <taxon>Viridiplantae</taxon>
        <taxon>Streptophyta</taxon>
        <taxon>Embryophyta</taxon>
        <taxon>Tracheophyta</taxon>
        <taxon>Spermatophyta</taxon>
        <taxon>Magnoliopsida</taxon>
        <taxon>eudicotyledons</taxon>
        <taxon>Gunneridae</taxon>
        <taxon>Pentapetalae</taxon>
        <taxon>rosids</taxon>
        <taxon>fabids</taxon>
        <taxon>Malpighiales</taxon>
        <taxon>Salicaceae</taxon>
        <taxon>Saliceae</taxon>
        <taxon>Populus</taxon>
    </lineage>
</organism>
<dbReference type="EMBL" id="JAQIZT010000017">
    <property type="protein sequence ID" value="KAJ6960936.1"/>
    <property type="molecule type" value="Genomic_DNA"/>
</dbReference>
<dbReference type="EMBL" id="JAQIZT010000017">
    <property type="protein sequence ID" value="KAJ6959978.1"/>
    <property type="molecule type" value="Genomic_DNA"/>
</dbReference>
<dbReference type="AlphaFoldDB" id="A0AAD6PUG1"/>
<proteinExistence type="predicted"/>
<accession>A0AAD6PUG1</accession>
<reference evidence="2" key="1">
    <citation type="journal article" date="2023" name="Mol. Ecol. Resour.">
        <title>Chromosome-level genome assembly of a triploid poplar Populus alba 'Berolinensis'.</title>
        <authorList>
            <person name="Chen S."/>
            <person name="Yu Y."/>
            <person name="Wang X."/>
            <person name="Wang S."/>
            <person name="Zhang T."/>
            <person name="Zhou Y."/>
            <person name="He R."/>
            <person name="Meng N."/>
            <person name="Wang Y."/>
            <person name="Liu W."/>
            <person name="Liu Z."/>
            <person name="Liu J."/>
            <person name="Guo Q."/>
            <person name="Huang H."/>
            <person name="Sederoff R.R."/>
            <person name="Wang G."/>
            <person name="Qu G."/>
            <person name="Chen S."/>
        </authorList>
    </citation>
    <scope>NUCLEOTIDE SEQUENCE</scope>
    <source>
        <strain evidence="2">SC-2020</strain>
    </source>
</reference>
<protein>
    <submittedName>
        <fullName evidence="2">Uncharacterized protein</fullName>
    </submittedName>
</protein>
<dbReference type="Proteomes" id="UP001164929">
    <property type="component" value="Chromosome 17"/>
</dbReference>
<sequence>MDSFIRTQQRRHCCPPLSERLLQVPT</sequence>
<dbReference type="EMBL" id="JAQIZT010000017">
    <property type="protein sequence ID" value="KAJ6960941.1"/>
    <property type="molecule type" value="Genomic_DNA"/>
</dbReference>
<gene>
    <name evidence="1" type="ORF">NC653_038124</name>
    <name evidence="2" type="ORF">NC653_038128</name>
    <name evidence="3" type="ORF">NC653_038820</name>
    <name evidence="4" type="ORF">NC653_038825</name>
</gene>
<evidence type="ECO:0000313" key="3">
    <source>
        <dbReference type="EMBL" id="KAJ6960936.1"/>
    </source>
</evidence>
<name>A0AAD6PUG1_9ROSI</name>
<evidence type="ECO:0000313" key="1">
    <source>
        <dbReference type="EMBL" id="KAJ6959978.1"/>
    </source>
</evidence>
<evidence type="ECO:0000313" key="5">
    <source>
        <dbReference type="Proteomes" id="UP001164929"/>
    </source>
</evidence>
<keyword evidence="5" id="KW-1185">Reference proteome</keyword>